<reference evidence="3" key="1">
    <citation type="submission" date="2016-10" db="EMBL/GenBank/DDBJ databases">
        <authorList>
            <person name="Varghese N."/>
            <person name="Submissions S."/>
        </authorList>
    </citation>
    <scope>NUCLEOTIDE SEQUENCE [LARGE SCALE GENOMIC DNA]</scope>
    <source>
        <strain evidence="3">DSM 1565</strain>
    </source>
</reference>
<dbReference type="STRING" id="51670.SAMN04488557_3063"/>
<dbReference type="Proteomes" id="UP000199423">
    <property type="component" value="Unassembled WGS sequence"/>
</dbReference>
<gene>
    <name evidence="2" type="ORF">SAMN04488557_3063</name>
</gene>
<dbReference type="RefSeq" id="WP_092868589.1">
    <property type="nucleotide sequence ID" value="NZ_FPCH01000003.1"/>
</dbReference>
<keyword evidence="1" id="KW-0732">Signal</keyword>
<keyword evidence="2" id="KW-0282">Flagellum</keyword>
<dbReference type="OrthoDB" id="9810610at2"/>
<keyword evidence="3" id="KW-1185">Reference proteome</keyword>
<dbReference type="AlphaFoldDB" id="A0A1I7NRH5"/>
<sequence>MRLFARLISASLALMLFAPVAGAEDAKSDDKEMEVLQMPAPTAPELSPAQQYCSNVLDEATAAQIAQQTRNLEKAQKQLDDRIGLLSEKAEVLKSWIKMREDFTVRATESLVQIYSKMKPDAAAAQLAVMDEMVAAAVVSKLTPKVSSLIMTEMEAAKAARLSAVIAGAGEIAVHPERKPNVQ</sequence>
<feature type="chain" id="PRO_5011590657" evidence="1">
    <location>
        <begin position="24"/>
        <end position="183"/>
    </location>
</feature>
<name>A0A1I7NRH5_9HYPH</name>
<evidence type="ECO:0000313" key="3">
    <source>
        <dbReference type="Proteomes" id="UP000199423"/>
    </source>
</evidence>
<evidence type="ECO:0000256" key="1">
    <source>
        <dbReference type="SAM" id="SignalP"/>
    </source>
</evidence>
<proteinExistence type="predicted"/>
<evidence type="ECO:0000313" key="2">
    <source>
        <dbReference type="EMBL" id="SFV37243.1"/>
    </source>
</evidence>
<keyword evidence="2" id="KW-0966">Cell projection</keyword>
<feature type="signal peptide" evidence="1">
    <location>
        <begin position="1"/>
        <end position="23"/>
    </location>
</feature>
<protein>
    <submittedName>
        <fullName evidence="2">Flagellar motility protein MotE, a chaperone for MotC folding</fullName>
    </submittedName>
</protein>
<dbReference type="EMBL" id="FPCH01000003">
    <property type="protein sequence ID" value="SFV37243.1"/>
    <property type="molecule type" value="Genomic_DNA"/>
</dbReference>
<keyword evidence="2" id="KW-0969">Cilium</keyword>
<organism evidence="2 3">
    <name type="scientific">Hyphomicrobium facile</name>
    <dbReference type="NCBI Taxonomy" id="51670"/>
    <lineage>
        <taxon>Bacteria</taxon>
        <taxon>Pseudomonadati</taxon>
        <taxon>Pseudomonadota</taxon>
        <taxon>Alphaproteobacteria</taxon>
        <taxon>Hyphomicrobiales</taxon>
        <taxon>Hyphomicrobiaceae</taxon>
        <taxon>Hyphomicrobium</taxon>
    </lineage>
</organism>
<accession>A0A1I7NRH5</accession>